<dbReference type="InterPro" id="IPR012795">
    <property type="entry name" value="tRNA_Ile_lys_synt_N"/>
</dbReference>
<evidence type="ECO:0000256" key="5">
    <source>
        <dbReference type="ARBA" id="ARBA00022741"/>
    </source>
</evidence>
<dbReference type="NCBIfam" id="TIGR02432">
    <property type="entry name" value="lysidine_TilS_N"/>
    <property type="match status" value="1"/>
</dbReference>
<gene>
    <name evidence="8 10" type="primary">tilS</name>
    <name evidence="10" type="ORF">H9942_05255</name>
</gene>
<organism evidence="10 11">
    <name type="scientific">Candidatus Acutalibacter ornithocaccae</name>
    <dbReference type="NCBI Taxonomy" id="2838416"/>
    <lineage>
        <taxon>Bacteria</taxon>
        <taxon>Bacillati</taxon>
        <taxon>Bacillota</taxon>
        <taxon>Clostridia</taxon>
        <taxon>Eubacteriales</taxon>
        <taxon>Acutalibacteraceae</taxon>
        <taxon>Acutalibacter</taxon>
    </lineage>
</organism>
<feature type="binding site" evidence="8">
    <location>
        <begin position="24"/>
        <end position="29"/>
    </location>
    <ligand>
        <name>ATP</name>
        <dbReference type="ChEBI" id="CHEBI:30616"/>
    </ligand>
</feature>
<dbReference type="PANTHER" id="PTHR43033">
    <property type="entry name" value="TRNA(ILE)-LYSIDINE SYNTHASE-RELATED"/>
    <property type="match status" value="1"/>
</dbReference>
<dbReference type="Pfam" id="PF09179">
    <property type="entry name" value="TilS"/>
    <property type="match status" value="1"/>
</dbReference>
<protein>
    <recommendedName>
        <fullName evidence="8">tRNA(Ile)-lysidine synthase</fullName>
        <ecNumber evidence="8">6.3.4.19</ecNumber>
    </recommendedName>
    <alternativeName>
        <fullName evidence="8">tRNA(Ile)-2-lysyl-cytidine synthase</fullName>
    </alternativeName>
    <alternativeName>
        <fullName evidence="8">tRNA(Ile)-lysidine synthetase</fullName>
    </alternativeName>
</protein>
<proteinExistence type="inferred from homology"/>
<evidence type="ECO:0000259" key="9">
    <source>
        <dbReference type="SMART" id="SM00977"/>
    </source>
</evidence>
<dbReference type="EMBL" id="DWXZ01000109">
    <property type="protein sequence ID" value="HJB37459.1"/>
    <property type="molecule type" value="Genomic_DNA"/>
</dbReference>
<dbReference type="AlphaFoldDB" id="A0A9D2RZ91"/>
<dbReference type="SMART" id="SM00977">
    <property type="entry name" value="TilS_C"/>
    <property type="match status" value="1"/>
</dbReference>
<comment type="catalytic activity">
    <reaction evidence="7 8">
        <text>cytidine(34) in tRNA(Ile2) + L-lysine + ATP = lysidine(34) in tRNA(Ile2) + AMP + diphosphate + H(+)</text>
        <dbReference type="Rhea" id="RHEA:43744"/>
        <dbReference type="Rhea" id="RHEA-COMP:10625"/>
        <dbReference type="Rhea" id="RHEA-COMP:10670"/>
        <dbReference type="ChEBI" id="CHEBI:15378"/>
        <dbReference type="ChEBI" id="CHEBI:30616"/>
        <dbReference type="ChEBI" id="CHEBI:32551"/>
        <dbReference type="ChEBI" id="CHEBI:33019"/>
        <dbReference type="ChEBI" id="CHEBI:82748"/>
        <dbReference type="ChEBI" id="CHEBI:83665"/>
        <dbReference type="ChEBI" id="CHEBI:456215"/>
        <dbReference type="EC" id="6.3.4.19"/>
    </reaction>
</comment>
<comment type="function">
    <text evidence="8">Ligates lysine onto the cytidine present at position 34 of the AUA codon-specific tRNA(Ile) that contains the anticodon CAU, in an ATP-dependent manner. Cytidine is converted to lysidine, thus changing the amino acid specificity of the tRNA from methionine to isoleucine.</text>
</comment>
<dbReference type="GO" id="GO:0005524">
    <property type="term" value="F:ATP binding"/>
    <property type="evidence" value="ECO:0007669"/>
    <property type="project" value="UniProtKB-UniRule"/>
</dbReference>
<evidence type="ECO:0000256" key="7">
    <source>
        <dbReference type="ARBA" id="ARBA00048539"/>
    </source>
</evidence>
<dbReference type="InterPro" id="IPR011063">
    <property type="entry name" value="TilS/TtcA_N"/>
</dbReference>
<evidence type="ECO:0000256" key="8">
    <source>
        <dbReference type="HAMAP-Rule" id="MF_01161"/>
    </source>
</evidence>
<keyword evidence="6 8" id="KW-0067">ATP-binding</keyword>
<dbReference type="HAMAP" id="MF_01161">
    <property type="entry name" value="tRNA_Ile_lys_synt"/>
    <property type="match status" value="1"/>
</dbReference>
<evidence type="ECO:0000256" key="2">
    <source>
        <dbReference type="ARBA" id="ARBA00022490"/>
    </source>
</evidence>
<feature type="domain" description="Lysidine-tRNA(Ile) synthetase C-terminal" evidence="9">
    <location>
        <begin position="365"/>
        <end position="437"/>
    </location>
</feature>
<comment type="caution">
    <text evidence="10">The sequence shown here is derived from an EMBL/GenBank/DDBJ whole genome shotgun (WGS) entry which is preliminary data.</text>
</comment>
<dbReference type="EC" id="6.3.4.19" evidence="8"/>
<dbReference type="InterPro" id="IPR012094">
    <property type="entry name" value="tRNA_Ile_lys_synt"/>
</dbReference>
<dbReference type="SUPFAM" id="SSF52402">
    <property type="entry name" value="Adenine nucleotide alpha hydrolases-like"/>
    <property type="match status" value="1"/>
</dbReference>
<comment type="similarity">
    <text evidence="8">Belongs to the tRNA(Ile)-lysidine synthase family.</text>
</comment>
<dbReference type="Pfam" id="PF11734">
    <property type="entry name" value="TilS_C"/>
    <property type="match status" value="1"/>
</dbReference>
<dbReference type="GO" id="GO:0005737">
    <property type="term" value="C:cytoplasm"/>
    <property type="evidence" value="ECO:0007669"/>
    <property type="project" value="UniProtKB-SubCell"/>
</dbReference>
<dbReference type="InterPro" id="IPR015262">
    <property type="entry name" value="tRNA_Ile_lys_synt_subst-bd"/>
</dbReference>
<dbReference type="SUPFAM" id="SSF56037">
    <property type="entry name" value="PheT/TilS domain"/>
    <property type="match status" value="1"/>
</dbReference>
<dbReference type="CDD" id="cd01992">
    <property type="entry name" value="TilS_N"/>
    <property type="match status" value="1"/>
</dbReference>
<evidence type="ECO:0000256" key="6">
    <source>
        <dbReference type="ARBA" id="ARBA00022840"/>
    </source>
</evidence>
<dbReference type="Proteomes" id="UP000824214">
    <property type="component" value="Unassembled WGS sequence"/>
</dbReference>
<sequence>MSELLAGADISGLPQRGKVVVGFSGGADSTALAHWLLGRLGPERLVLAHVNHQLRGEESDRDEAAARAFAKRFGLDFALRREDVAALARRRGLGLEECGRQVRYGFFQSLAPGEEDRILTAHNANDNAETVLMHLCRGTSLPGLLGIPARRGKVLRPLLRVPRGEIEAYCQAHGLPYVTDSSNLSREYTRNRLRLEVLPVLEELNPSFLEAVARMTDTLSQDSACLEAQAQALLEACRGPWGLDAVKLRQAHPAVASRVLRLFWQGWGPALEKKHLDALLHCLEGGQVDLPGGVRAQCSQGVLSLERPGGCPAFSVEAPLGITSLPCGKELVLRVKELPSGEAKPKIHNLLFKNALDYDIITSNLRARSRREGDRFSPAGRRVTKGLKQLFQEQRVPVSQRGRVVLLECGGRLVFCEGVGPAEGFQVTGRTRRALEVEIRPRDLSEERNHTGKGKESI</sequence>
<name>A0A9D2RZ91_9FIRM</name>
<dbReference type="Gene3D" id="1.20.59.20">
    <property type="match status" value="1"/>
</dbReference>
<comment type="subcellular location">
    <subcellularLocation>
        <location evidence="1 8">Cytoplasm</location>
    </subcellularLocation>
</comment>
<dbReference type="Gene3D" id="3.40.50.620">
    <property type="entry name" value="HUPs"/>
    <property type="match status" value="1"/>
</dbReference>
<keyword evidence="3 8" id="KW-0436">Ligase</keyword>
<dbReference type="PANTHER" id="PTHR43033:SF1">
    <property type="entry name" value="TRNA(ILE)-LYSIDINE SYNTHASE-RELATED"/>
    <property type="match status" value="1"/>
</dbReference>
<evidence type="ECO:0000256" key="1">
    <source>
        <dbReference type="ARBA" id="ARBA00004496"/>
    </source>
</evidence>
<accession>A0A9D2RZ91</accession>
<keyword evidence="5 8" id="KW-0547">Nucleotide-binding</keyword>
<comment type="domain">
    <text evidence="8">The N-terminal region contains the highly conserved SGGXDS motif, predicted to be a P-loop motif involved in ATP binding.</text>
</comment>
<dbReference type="GO" id="GO:0032267">
    <property type="term" value="F:tRNA(Ile)-lysidine synthase activity"/>
    <property type="evidence" value="ECO:0007669"/>
    <property type="project" value="UniProtKB-EC"/>
</dbReference>
<evidence type="ECO:0000256" key="3">
    <source>
        <dbReference type="ARBA" id="ARBA00022598"/>
    </source>
</evidence>
<keyword evidence="4 8" id="KW-0819">tRNA processing</keyword>
<keyword evidence="2 8" id="KW-0963">Cytoplasm</keyword>
<dbReference type="Pfam" id="PF01171">
    <property type="entry name" value="ATP_bind_3"/>
    <property type="match status" value="1"/>
</dbReference>
<evidence type="ECO:0000313" key="10">
    <source>
        <dbReference type="EMBL" id="HJB37459.1"/>
    </source>
</evidence>
<dbReference type="SUPFAM" id="SSF82829">
    <property type="entry name" value="MesJ substrate recognition domain-like"/>
    <property type="match status" value="1"/>
</dbReference>
<dbReference type="InterPro" id="IPR014729">
    <property type="entry name" value="Rossmann-like_a/b/a_fold"/>
</dbReference>
<evidence type="ECO:0000256" key="4">
    <source>
        <dbReference type="ARBA" id="ARBA00022694"/>
    </source>
</evidence>
<dbReference type="InterPro" id="IPR012796">
    <property type="entry name" value="Lysidine-tRNA-synth_C"/>
</dbReference>
<dbReference type="GO" id="GO:0006400">
    <property type="term" value="P:tRNA modification"/>
    <property type="evidence" value="ECO:0007669"/>
    <property type="project" value="UniProtKB-UniRule"/>
</dbReference>
<evidence type="ECO:0000313" key="11">
    <source>
        <dbReference type="Proteomes" id="UP000824214"/>
    </source>
</evidence>
<reference evidence="10" key="1">
    <citation type="journal article" date="2021" name="PeerJ">
        <title>Extensive microbial diversity within the chicken gut microbiome revealed by metagenomics and culture.</title>
        <authorList>
            <person name="Gilroy R."/>
            <person name="Ravi A."/>
            <person name="Getino M."/>
            <person name="Pursley I."/>
            <person name="Horton D.L."/>
            <person name="Alikhan N.F."/>
            <person name="Baker D."/>
            <person name="Gharbi K."/>
            <person name="Hall N."/>
            <person name="Watson M."/>
            <person name="Adriaenssens E.M."/>
            <person name="Foster-Nyarko E."/>
            <person name="Jarju S."/>
            <person name="Secka A."/>
            <person name="Antonio M."/>
            <person name="Oren A."/>
            <person name="Chaudhuri R.R."/>
            <person name="La Ragione R."/>
            <person name="Hildebrand F."/>
            <person name="Pallen M.J."/>
        </authorList>
    </citation>
    <scope>NUCLEOTIDE SEQUENCE</scope>
    <source>
        <strain evidence="10">ChiBcolR8-3208</strain>
    </source>
</reference>
<dbReference type="NCBIfam" id="TIGR02433">
    <property type="entry name" value="lysidine_TilS_C"/>
    <property type="match status" value="1"/>
</dbReference>
<reference evidence="10" key="2">
    <citation type="submission" date="2021-04" db="EMBL/GenBank/DDBJ databases">
        <authorList>
            <person name="Gilroy R."/>
        </authorList>
    </citation>
    <scope>NUCLEOTIDE SEQUENCE</scope>
    <source>
        <strain evidence="10">ChiBcolR8-3208</strain>
    </source>
</reference>